<dbReference type="FunFam" id="3.90.70.130:FF:000002">
    <property type="entry name" value="Zinc finger containing ubiquitin peptidase 1"/>
    <property type="match status" value="1"/>
</dbReference>
<sequence length="539" mass="60120">MAAKHPDQTYSCDICGEVELSEVEMRSHTLVAHIEGAISCPFCDLGDISADEMIYHVNSIHLDFLTPTEDNVQFTVSSSDSMDDVSFSSNGLPDNNFATASEGSPQRANLSLNLNPGRLKKVLLSPRGNDQSVCPLCDYSNKSPTKLQEHVNRQHFDLTSPSFPEFLNSDGGTSPFLCPLCDRNFDSSRDVELHVNVDHSDVLSPVKSTQATPGDENCNDCCPVCGCSNFVCSLELESHIEEHFSPKSSNGLLCSPKTPFVLTPLVTDATILQTSQVNPALEKLWLKSGTKGLIPKIRAFSMATPNVEHTWLCSVVDHYGSTYGDKGWGCGYRNIQMMLSSLVHNTKYSSRLFNGRFAISKLQELIESAWRQGFDPAGCEQLGGRLINTRKWIGATEVVTFLASFRIRARLIDCHQPTGPNGTHPEMFAWVKEYFTKDEEFKPPVYLQHHGHSRTIIGLEELRDGNLQLLVFDPSHSKSQMEQFSSTALNSNAMRLIRRPLSALKARQYQLVYIDGLLETEDEYQHMKIIHSQRIPPSN</sequence>
<dbReference type="SMART" id="SM00355">
    <property type="entry name" value="ZnF_C2H2"/>
    <property type="match status" value="4"/>
</dbReference>
<dbReference type="GO" id="GO:0005737">
    <property type="term" value="C:cytoplasm"/>
    <property type="evidence" value="ECO:0007669"/>
    <property type="project" value="UniProtKB-SubCell"/>
</dbReference>
<comment type="caution">
    <text evidence="20">The sequence shown here is derived from an EMBL/GenBank/DDBJ whole genome shotgun (WGS) entry which is preliminary data.</text>
</comment>
<dbReference type="InterPro" id="IPR013087">
    <property type="entry name" value="Znf_C2H2_type"/>
</dbReference>
<evidence type="ECO:0000256" key="11">
    <source>
        <dbReference type="ARBA" id="ARBA00022771"/>
    </source>
</evidence>
<dbReference type="EMBL" id="BMAV01016059">
    <property type="protein sequence ID" value="GFY66474.1"/>
    <property type="molecule type" value="Genomic_DNA"/>
</dbReference>
<evidence type="ECO:0000256" key="6">
    <source>
        <dbReference type="ARBA" id="ARBA00012759"/>
    </source>
</evidence>
<evidence type="ECO:0000256" key="2">
    <source>
        <dbReference type="ARBA" id="ARBA00004123"/>
    </source>
</evidence>
<dbReference type="GO" id="GO:0008270">
    <property type="term" value="F:zinc ion binding"/>
    <property type="evidence" value="ECO:0007669"/>
    <property type="project" value="UniProtKB-KW"/>
</dbReference>
<organism evidence="20 21">
    <name type="scientific">Trichonephila inaurata madagascariensis</name>
    <dbReference type="NCBI Taxonomy" id="2747483"/>
    <lineage>
        <taxon>Eukaryota</taxon>
        <taxon>Metazoa</taxon>
        <taxon>Ecdysozoa</taxon>
        <taxon>Arthropoda</taxon>
        <taxon>Chelicerata</taxon>
        <taxon>Arachnida</taxon>
        <taxon>Araneae</taxon>
        <taxon>Araneomorphae</taxon>
        <taxon>Entelegynae</taxon>
        <taxon>Araneoidea</taxon>
        <taxon>Nephilidae</taxon>
        <taxon>Trichonephila</taxon>
        <taxon>Trichonephila inaurata</taxon>
    </lineage>
</organism>
<gene>
    <name evidence="20" type="primary">ZUP1</name>
    <name evidence="20" type="ORF">TNIN_111761</name>
</gene>
<evidence type="ECO:0000256" key="7">
    <source>
        <dbReference type="ARBA" id="ARBA00021993"/>
    </source>
</evidence>
<dbReference type="AlphaFoldDB" id="A0A8X6Y7U5"/>
<evidence type="ECO:0000256" key="18">
    <source>
        <dbReference type="ARBA" id="ARBA00045669"/>
    </source>
</evidence>
<evidence type="ECO:0000256" key="17">
    <source>
        <dbReference type="ARBA" id="ARBA00031481"/>
    </source>
</evidence>
<evidence type="ECO:0000256" key="10">
    <source>
        <dbReference type="ARBA" id="ARBA00022737"/>
    </source>
</evidence>
<evidence type="ECO:0000256" key="14">
    <source>
        <dbReference type="ARBA" id="ARBA00022990"/>
    </source>
</evidence>
<protein>
    <recommendedName>
        <fullName evidence="7">Zinc finger-containing ubiquitin peptidase 1</fullName>
        <ecNumber evidence="6">3.4.19.12</ecNumber>
    </recommendedName>
    <alternativeName>
        <fullName evidence="17">Lys-63-specific deubiquitinase ZUFSP</fullName>
    </alternativeName>
    <alternativeName>
        <fullName evidence="16">Zinc finger with UFM1-specific peptidase domain protein</fullName>
    </alternativeName>
</protein>
<proteinExistence type="inferred from homology"/>
<keyword evidence="15" id="KW-0539">Nucleus</keyword>
<evidence type="ECO:0000256" key="15">
    <source>
        <dbReference type="ARBA" id="ARBA00023242"/>
    </source>
</evidence>
<dbReference type="PROSITE" id="PS00028">
    <property type="entry name" value="ZINC_FINGER_C2H2_1"/>
    <property type="match status" value="1"/>
</dbReference>
<comment type="subunit">
    <text evidence="5">Interacts with RPA1 and RPA2.</text>
</comment>
<reference evidence="20" key="1">
    <citation type="submission" date="2020-08" db="EMBL/GenBank/DDBJ databases">
        <title>Multicomponent nature underlies the extraordinary mechanical properties of spider dragline silk.</title>
        <authorList>
            <person name="Kono N."/>
            <person name="Nakamura H."/>
            <person name="Mori M."/>
            <person name="Yoshida Y."/>
            <person name="Ohtoshi R."/>
            <person name="Malay A.D."/>
            <person name="Moran D.A.P."/>
            <person name="Tomita M."/>
            <person name="Numata K."/>
            <person name="Arakawa K."/>
        </authorList>
    </citation>
    <scope>NUCLEOTIDE SEQUENCE</scope>
</reference>
<evidence type="ECO:0000313" key="21">
    <source>
        <dbReference type="Proteomes" id="UP000886998"/>
    </source>
</evidence>
<comment type="similarity">
    <text evidence="4">Belongs to the peptidase C78 family. ZUFSP subfamily.</text>
</comment>
<accession>A0A8X6Y7U5</accession>
<evidence type="ECO:0000256" key="9">
    <source>
        <dbReference type="ARBA" id="ARBA00022723"/>
    </source>
</evidence>
<evidence type="ECO:0000256" key="4">
    <source>
        <dbReference type="ARBA" id="ARBA00010469"/>
    </source>
</evidence>
<dbReference type="EC" id="3.4.19.12" evidence="6"/>
<dbReference type="GO" id="GO:0071567">
    <property type="term" value="F:deUFMylase activity"/>
    <property type="evidence" value="ECO:0007669"/>
    <property type="project" value="UniProtKB-ARBA"/>
</dbReference>
<keyword evidence="13" id="KW-0862">Zinc</keyword>
<dbReference type="Gene3D" id="3.90.70.130">
    <property type="match status" value="1"/>
</dbReference>
<dbReference type="PANTHER" id="PTHR48153">
    <property type="entry name" value="UFM1-SPECIFIC PROTEASE 2"/>
    <property type="match status" value="1"/>
</dbReference>
<comment type="catalytic activity">
    <reaction evidence="1">
        <text>Thiol-dependent hydrolysis of ester, thioester, amide, peptide and isopeptide bonds formed by the C-terminal Gly of ubiquitin (a 76-residue protein attached to proteins as an intracellular targeting signal).</text>
        <dbReference type="EC" id="3.4.19.12"/>
    </reaction>
</comment>
<evidence type="ECO:0000256" key="3">
    <source>
        <dbReference type="ARBA" id="ARBA00004496"/>
    </source>
</evidence>
<evidence type="ECO:0000256" key="16">
    <source>
        <dbReference type="ARBA" id="ARBA00029662"/>
    </source>
</evidence>
<feature type="domain" description="C2H2-type" evidence="19">
    <location>
        <begin position="178"/>
        <end position="199"/>
    </location>
</feature>
<dbReference type="Gene3D" id="3.30.160.60">
    <property type="entry name" value="Classic Zinc Finger"/>
    <property type="match status" value="1"/>
</dbReference>
<keyword evidence="21" id="KW-1185">Reference proteome</keyword>
<keyword evidence="10" id="KW-0677">Repeat</keyword>
<evidence type="ECO:0000256" key="1">
    <source>
        <dbReference type="ARBA" id="ARBA00000707"/>
    </source>
</evidence>
<evidence type="ECO:0000313" key="20">
    <source>
        <dbReference type="EMBL" id="GFY66474.1"/>
    </source>
</evidence>
<evidence type="ECO:0000256" key="8">
    <source>
        <dbReference type="ARBA" id="ARBA00022490"/>
    </source>
</evidence>
<name>A0A8X6Y7U5_9ARAC</name>
<dbReference type="OrthoDB" id="288987at2759"/>
<evidence type="ECO:0000259" key="19">
    <source>
        <dbReference type="PROSITE" id="PS00028"/>
    </source>
</evidence>
<dbReference type="PANTHER" id="PTHR48153:SF4">
    <property type="entry name" value="UBIQUITIN CARBOXYL-TERMINAL HYDROLASE MUG105"/>
    <property type="match status" value="1"/>
</dbReference>
<keyword evidence="12" id="KW-0378">Hydrolase</keyword>
<dbReference type="Pfam" id="PF07910">
    <property type="entry name" value="Peptidase_C78"/>
    <property type="match status" value="1"/>
</dbReference>
<dbReference type="GO" id="GO:0004843">
    <property type="term" value="F:cysteine-type deubiquitinase activity"/>
    <property type="evidence" value="ECO:0007669"/>
    <property type="project" value="UniProtKB-EC"/>
</dbReference>
<dbReference type="InterPro" id="IPR012462">
    <property type="entry name" value="UFSP1/2_DUB_cat"/>
</dbReference>
<keyword evidence="14" id="KW-0007">Acetylation</keyword>
<keyword evidence="9" id="KW-0479">Metal-binding</keyword>
<dbReference type="GO" id="GO:0005634">
    <property type="term" value="C:nucleus"/>
    <property type="evidence" value="ECO:0007669"/>
    <property type="project" value="UniProtKB-SubCell"/>
</dbReference>
<keyword evidence="8" id="KW-0963">Cytoplasm</keyword>
<keyword evidence="11" id="KW-0863">Zinc-finger</keyword>
<comment type="subcellular location">
    <subcellularLocation>
        <location evidence="3">Cytoplasm</location>
    </subcellularLocation>
    <subcellularLocation>
        <location evidence="2">Nucleus</location>
    </subcellularLocation>
</comment>
<evidence type="ECO:0000256" key="5">
    <source>
        <dbReference type="ARBA" id="ARBA00011274"/>
    </source>
</evidence>
<comment type="function">
    <text evidence="18">Deubiquitinase with endodeubiquitinase activity that specifically interacts with and cleaves 'Lys-63'-linked long polyubiquitin chains. Shows only weak activity against 'Lys-11' and 'Lys-48'-linked chains. Plays an important role in genome stability pathways, functioning to prevent spontaneous DNA damage and also promote cellular survival in response to exogenous DNA damage. Modulates the ubiquitination status of replication protein A (RPA) complex proteins in response to replication stress.</text>
</comment>
<evidence type="ECO:0000256" key="12">
    <source>
        <dbReference type="ARBA" id="ARBA00022801"/>
    </source>
</evidence>
<evidence type="ECO:0000256" key="13">
    <source>
        <dbReference type="ARBA" id="ARBA00022833"/>
    </source>
</evidence>
<dbReference type="Proteomes" id="UP000886998">
    <property type="component" value="Unassembled WGS sequence"/>
</dbReference>